<organism evidence="1 2">
    <name type="scientific">Amycolatopsis carbonis</name>
    <dbReference type="NCBI Taxonomy" id="715471"/>
    <lineage>
        <taxon>Bacteria</taxon>
        <taxon>Bacillati</taxon>
        <taxon>Actinomycetota</taxon>
        <taxon>Actinomycetes</taxon>
        <taxon>Pseudonocardiales</taxon>
        <taxon>Pseudonocardiaceae</taxon>
        <taxon>Amycolatopsis</taxon>
    </lineage>
</organism>
<keyword evidence="2" id="KW-1185">Reference proteome</keyword>
<dbReference type="Proteomes" id="UP001236014">
    <property type="component" value="Chromosome"/>
</dbReference>
<dbReference type="KEGG" id="acab:QRX50_06800"/>
<dbReference type="EMBL" id="CP127294">
    <property type="protein sequence ID" value="WIX80477.1"/>
    <property type="molecule type" value="Genomic_DNA"/>
</dbReference>
<reference evidence="1 2" key="1">
    <citation type="submission" date="2023-06" db="EMBL/GenBank/DDBJ databases">
        <authorList>
            <person name="Oyuntsetseg B."/>
            <person name="Kim S.B."/>
        </authorList>
    </citation>
    <scope>NUCLEOTIDE SEQUENCE [LARGE SCALE GENOMIC DNA]</scope>
    <source>
        <strain evidence="1 2">2-15</strain>
    </source>
</reference>
<evidence type="ECO:0000313" key="1">
    <source>
        <dbReference type="EMBL" id="WIX80477.1"/>
    </source>
</evidence>
<dbReference type="RefSeq" id="WP_285971106.1">
    <property type="nucleotide sequence ID" value="NZ_CP127294.1"/>
</dbReference>
<protein>
    <submittedName>
        <fullName evidence="1">Uncharacterized protein</fullName>
    </submittedName>
</protein>
<proteinExistence type="predicted"/>
<evidence type="ECO:0000313" key="2">
    <source>
        <dbReference type="Proteomes" id="UP001236014"/>
    </source>
</evidence>
<gene>
    <name evidence="1" type="ORF">QRX50_06800</name>
</gene>
<name>A0A9Y2IIM9_9PSEU</name>
<accession>A0A9Y2IIM9</accession>
<dbReference type="AlphaFoldDB" id="A0A9Y2IIM9"/>
<sequence length="142" mass="14478">MTLVEPGQVAGLDPKAVAAAAAETTKLVNAAKSGSFTISGEALEDLRQALSDMVTRVDRLTGSTAALDQAPQLGSHPYGHAVAAHDLKAASQDTGSVRSVLGQFRDVLTQADEALARAGGVYRTGEDSAVDAHAAHKTGDLA</sequence>